<sequence length="72" mass="8207">MTHEYNVPKDLASPGTVQANTLRFVTSIPQIEKCISNNLEWRTSDRLKLELKFTYPASGVDGGRQLSRGQRW</sequence>
<keyword evidence="2" id="KW-1185">Reference proteome</keyword>
<dbReference type="AlphaFoldDB" id="A0A834T3D9"/>
<evidence type="ECO:0000313" key="2">
    <source>
        <dbReference type="Proteomes" id="UP000634136"/>
    </source>
</evidence>
<organism evidence="1 2">
    <name type="scientific">Senna tora</name>
    <dbReference type="NCBI Taxonomy" id="362788"/>
    <lineage>
        <taxon>Eukaryota</taxon>
        <taxon>Viridiplantae</taxon>
        <taxon>Streptophyta</taxon>
        <taxon>Embryophyta</taxon>
        <taxon>Tracheophyta</taxon>
        <taxon>Spermatophyta</taxon>
        <taxon>Magnoliopsida</taxon>
        <taxon>eudicotyledons</taxon>
        <taxon>Gunneridae</taxon>
        <taxon>Pentapetalae</taxon>
        <taxon>rosids</taxon>
        <taxon>fabids</taxon>
        <taxon>Fabales</taxon>
        <taxon>Fabaceae</taxon>
        <taxon>Caesalpinioideae</taxon>
        <taxon>Cassia clade</taxon>
        <taxon>Senna</taxon>
    </lineage>
</organism>
<name>A0A834T3D9_9FABA</name>
<proteinExistence type="predicted"/>
<protein>
    <submittedName>
        <fullName evidence="1">Uncharacterized protein</fullName>
    </submittedName>
</protein>
<dbReference type="EMBL" id="JAAIUW010000009">
    <property type="protein sequence ID" value="KAF7814825.1"/>
    <property type="molecule type" value="Genomic_DNA"/>
</dbReference>
<accession>A0A834T3D9</accession>
<reference evidence="1" key="1">
    <citation type="submission" date="2020-09" db="EMBL/GenBank/DDBJ databases">
        <title>Genome-Enabled Discovery of Anthraquinone Biosynthesis in Senna tora.</title>
        <authorList>
            <person name="Kang S.-H."/>
            <person name="Pandey R.P."/>
            <person name="Lee C.-M."/>
            <person name="Sim J.-S."/>
            <person name="Jeong J.-T."/>
            <person name="Choi B.-S."/>
            <person name="Jung M."/>
            <person name="Ginzburg D."/>
            <person name="Zhao K."/>
            <person name="Won S.Y."/>
            <person name="Oh T.-J."/>
            <person name="Yu Y."/>
            <person name="Kim N.-H."/>
            <person name="Lee O.R."/>
            <person name="Lee T.-H."/>
            <person name="Bashyal P."/>
            <person name="Kim T.-S."/>
            <person name="Lee W.-H."/>
            <person name="Kawkins C."/>
            <person name="Kim C.-K."/>
            <person name="Kim J.S."/>
            <person name="Ahn B.O."/>
            <person name="Rhee S.Y."/>
            <person name="Sohng J.K."/>
        </authorList>
    </citation>
    <scope>NUCLEOTIDE SEQUENCE</scope>
    <source>
        <tissue evidence="1">Leaf</tissue>
    </source>
</reference>
<gene>
    <name evidence="1" type="ORF">G2W53_028794</name>
</gene>
<evidence type="ECO:0000313" key="1">
    <source>
        <dbReference type="EMBL" id="KAF7814825.1"/>
    </source>
</evidence>
<dbReference type="Proteomes" id="UP000634136">
    <property type="component" value="Unassembled WGS sequence"/>
</dbReference>
<comment type="caution">
    <text evidence="1">The sequence shown here is derived from an EMBL/GenBank/DDBJ whole genome shotgun (WGS) entry which is preliminary data.</text>
</comment>